<dbReference type="EMBL" id="CP029803">
    <property type="protein sequence ID" value="AWT60160.1"/>
    <property type="molecule type" value="Genomic_DNA"/>
</dbReference>
<dbReference type="KEGG" id="mtar:DF168_01362"/>
<feature type="transmembrane region" description="Helical" evidence="1">
    <location>
        <begin position="350"/>
        <end position="366"/>
    </location>
</feature>
<evidence type="ECO:0000313" key="3">
    <source>
        <dbReference type="Proteomes" id="UP000247465"/>
    </source>
</evidence>
<dbReference type="GO" id="GO:0008654">
    <property type="term" value="P:phospholipid biosynthetic process"/>
    <property type="evidence" value="ECO:0007669"/>
    <property type="project" value="InterPro"/>
</dbReference>
<evidence type="ECO:0000313" key="2">
    <source>
        <dbReference type="EMBL" id="AWT60160.1"/>
    </source>
</evidence>
<dbReference type="InterPro" id="IPR000462">
    <property type="entry name" value="CDP-OH_P_trans"/>
</dbReference>
<feature type="transmembrane region" description="Helical" evidence="1">
    <location>
        <begin position="372"/>
        <end position="389"/>
    </location>
</feature>
<name>A0A2Z4AM55_9BACT</name>
<reference evidence="2 3" key="1">
    <citation type="submission" date="2018-06" db="EMBL/GenBank/DDBJ databases">
        <title>Draft Genome Sequence of a Novel Marine Bacterium Related to the Verrucomicrobia.</title>
        <authorList>
            <person name="Vosseberg J."/>
            <person name="Martijn J."/>
            <person name="Ettema T.J.G."/>
        </authorList>
    </citation>
    <scope>NUCLEOTIDE SEQUENCE [LARGE SCALE GENOMIC DNA]</scope>
    <source>
        <strain evidence="2">TARA_B100001123</strain>
    </source>
</reference>
<dbReference type="InterPro" id="IPR043130">
    <property type="entry name" value="CDP-OH_PTrfase_TM_dom"/>
</dbReference>
<sequence>MIAIIYKFPGDAWVQLGGMSVLERNLRSLDKINIEKVRIVLPPGEYPPTISIPRPLGIKQEIVHEKLVENNLLSTLGVAFPKNSESALIFHANLLTDPRIFIFLAGLNCAFFSLDPDATTPQKNWRIALLRFKDLEKVDELWEKVDLITQNDIASYDTEVRGEVDPYCLGINSPEKLHQGWEILIRRSQKRPGDFIEKYVHPDIQNWIVKRICDTSITPNQISFIVIACAVAGAILFYHGLFLIAWILAFSATILDGVDGKLARVKLMTSKLGKFEHIFDYFGENAWYLCLARNLALTSGPSAWLCGIAISACDTVDRIIAAFFEKRMKITLDEYSLFDRDFRLIGGRKTIYLFFLLVGFFSDSLYSALKISLAWAIFTVFIHATRSFWHFRRAPRVGTISAIPEQAKSSSDGTGT</sequence>
<keyword evidence="1" id="KW-0472">Membrane</keyword>
<organism evidence="2 3">
    <name type="scientific">Candidatus Moanibacter tarae</name>
    <dbReference type="NCBI Taxonomy" id="2200854"/>
    <lineage>
        <taxon>Bacteria</taxon>
        <taxon>Pseudomonadati</taxon>
        <taxon>Verrucomicrobiota</taxon>
        <taxon>Opitutia</taxon>
        <taxon>Puniceicoccales</taxon>
        <taxon>Puniceicoccales incertae sedis</taxon>
        <taxon>Candidatus Moanibacter</taxon>
    </lineage>
</organism>
<dbReference type="GO" id="GO:0016780">
    <property type="term" value="F:phosphotransferase activity, for other substituted phosphate groups"/>
    <property type="evidence" value="ECO:0007669"/>
    <property type="project" value="InterPro"/>
</dbReference>
<protein>
    <submittedName>
        <fullName evidence="2">Bifunctional IPC transferase and DIPP synthase</fullName>
    </submittedName>
</protein>
<keyword evidence="1" id="KW-1133">Transmembrane helix</keyword>
<dbReference type="Gene3D" id="1.20.120.1760">
    <property type="match status" value="1"/>
</dbReference>
<dbReference type="GO" id="GO:0016020">
    <property type="term" value="C:membrane"/>
    <property type="evidence" value="ECO:0007669"/>
    <property type="project" value="InterPro"/>
</dbReference>
<accession>A0A2Z4AM55</accession>
<proteinExistence type="predicted"/>
<feature type="transmembrane region" description="Helical" evidence="1">
    <location>
        <begin position="222"/>
        <end position="255"/>
    </location>
</feature>
<keyword evidence="1" id="KW-0812">Transmembrane</keyword>
<dbReference type="Pfam" id="PF01066">
    <property type="entry name" value="CDP-OH_P_transf"/>
    <property type="match status" value="1"/>
</dbReference>
<keyword evidence="2" id="KW-0808">Transferase</keyword>
<gene>
    <name evidence="2" type="primary">spsI_2</name>
    <name evidence="2" type="ORF">DF168_01362</name>
</gene>
<dbReference type="AlphaFoldDB" id="A0A2Z4AM55"/>
<dbReference type="Proteomes" id="UP000247465">
    <property type="component" value="Chromosome"/>
</dbReference>
<evidence type="ECO:0000256" key="1">
    <source>
        <dbReference type="SAM" id="Phobius"/>
    </source>
</evidence>